<reference evidence="6 7" key="1">
    <citation type="submission" date="2019-10" db="EMBL/GenBank/DDBJ databases">
        <title>Draft Genome Sequence of Cytophagaceae sp. SJW1-29.</title>
        <authorList>
            <person name="Choi A."/>
        </authorList>
    </citation>
    <scope>NUCLEOTIDE SEQUENCE [LARGE SCALE GENOMIC DNA]</scope>
    <source>
        <strain evidence="6 7">SJW1-29</strain>
    </source>
</reference>
<dbReference type="Pfam" id="PF00691">
    <property type="entry name" value="OmpA"/>
    <property type="match status" value="1"/>
</dbReference>
<keyword evidence="7" id="KW-1185">Reference proteome</keyword>
<comment type="subcellular location">
    <subcellularLocation>
        <location evidence="1">Cell outer membrane</location>
    </subcellularLocation>
</comment>
<dbReference type="SUPFAM" id="SSF48452">
    <property type="entry name" value="TPR-like"/>
    <property type="match status" value="1"/>
</dbReference>
<dbReference type="Gene3D" id="3.30.1330.60">
    <property type="entry name" value="OmpA-like domain"/>
    <property type="match status" value="1"/>
</dbReference>
<dbReference type="PANTHER" id="PTHR30329">
    <property type="entry name" value="STATOR ELEMENT OF FLAGELLAR MOTOR COMPLEX"/>
    <property type="match status" value="1"/>
</dbReference>
<evidence type="ECO:0000256" key="2">
    <source>
        <dbReference type="ARBA" id="ARBA00023136"/>
    </source>
</evidence>
<dbReference type="InterPro" id="IPR006665">
    <property type="entry name" value="OmpA-like"/>
</dbReference>
<dbReference type="SUPFAM" id="SSF49464">
    <property type="entry name" value="Carboxypeptidase regulatory domain-like"/>
    <property type="match status" value="1"/>
</dbReference>
<dbReference type="Pfam" id="PF13620">
    <property type="entry name" value="CarboxypepD_reg"/>
    <property type="match status" value="1"/>
</dbReference>
<dbReference type="InterPro" id="IPR011042">
    <property type="entry name" value="6-blade_b-propeller_TolB-like"/>
</dbReference>
<evidence type="ECO:0000256" key="4">
    <source>
        <dbReference type="PROSITE-ProRule" id="PRU00473"/>
    </source>
</evidence>
<dbReference type="SUPFAM" id="SSF49478">
    <property type="entry name" value="Cna protein B-type domain"/>
    <property type="match status" value="1"/>
</dbReference>
<evidence type="ECO:0000313" key="7">
    <source>
        <dbReference type="Proteomes" id="UP000479293"/>
    </source>
</evidence>
<evidence type="ECO:0000259" key="5">
    <source>
        <dbReference type="PROSITE" id="PS51123"/>
    </source>
</evidence>
<evidence type="ECO:0000256" key="3">
    <source>
        <dbReference type="ARBA" id="ARBA00023237"/>
    </source>
</evidence>
<proteinExistence type="predicted"/>
<dbReference type="PROSITE" id="PS51123">
    <property type="entry name" value="OMPA_2"/>
    <property type="match status" value="1"/>
</dbReference>
<evidence type="ECO:0000256" key="1">
    <source>
        <dbReference type="ARBA" id="ARBA00004442"/>
    </source>
</evidence>
<dbReference type="InterPro" id="IPR036737">
    <property type="entry name" value="OmpA-like_sf"/>
</dbReference>
<dbReference type="AlphaFoldDB" id="A0A7C9BNX2"/>
<dbReference type="GO" id="GO:0009279">
    <property type="term" value="C:cell outer membrane"/>
    <property type="evidence" value="ECO:0007669"/>
    <property type="project" value="UniProtKB-SubCell"/>
</dbReference>
<gene>
    <name evidence="6" type="ORF">GBK04_05470</name>
</gene>
<dbReference type="SUPFAM" id="SSF82171">
    <property type="entry name" value="DPP6 N-terminal domain-like"/>
    <property type="match status" value="1"/>
</dbReference>
<sequence length="799" mass="89297">MKYFTIQLILLLLVYRGWAQSTMELADREYNSLAYLKAVTLYEEALKNPSLNKGEILSAQAKLAYSYRQLKDMPNSERVFRQLISDFEQDLPAEYVNCYLYFAQVLASNGKYGEAQETYEKYNTLNAEDRRGSKFSKLYSNVALLTKNAGSYKVEHLNMNSSAADFSPTYYKDGLVFVSGRDEALAIKRVFNWDETSFLDLYYLPNLKKIKGQATASLGGSIDPVPRIKRRWKSVLGMDAYTALTPNDSRTVGFFAGVAYNTNLGYEERPLTESQRFSKTLNTKYHEGSATFTADGNRIIFTRNNYNNNKYKTSQEGINKLKLYTAELVNGVWTNVEELPLNSDEYSSGHPALNPDNTLLYFASDRPGGLGGTDIYVSRFENGVWTEPLNAGPEINTKGNEMFPFVDPVGNLYFSSDGHAGMGDLDIFYAPMESYCKAKKSINLGAPINSNRDDFGLITDAERTTGYFSSNRKAGGIDDDIYRFSRQGPLYACRDLTVAVFDEATGEPLVNALVEIENKSNPGGERQVKTDSTGNVLLCLTAENQFTFVASREGYQNSTLGFSTEAFDDERPTSLEIPLKRTVAPRGQEPTVINNATGRVLARQGTRPLPGVVVTIKDATDGTIQNTTTDASGNYGFTAVPGHNYTLDVKSNEYGTFGKQVIGYNPATNLDLDIQMFEKGDVVKIDNIYYDLDKATIRPDAAFELNKVVEILEKYPMMRIELGSHTDSRATARYNRILSNDRAKAAREYLMSKGISADRITSKGFGESRLVNNCGDGSDCTEEEHQKNRRTEIRVLNFQ</sequence>
<protein>
    <submittedName>
        <fullName evidence="6">OmpA family protein</fullName>
    </submittedName>
</protein>
<dbReference type="EMBL" id="WHLY01000002">
    <property type="protein sequence ID" value="MPR32819.1"/>
    <property type="molecule type" value="Genomic_DNA"/>
</dbReference>
<dbReference type="Gene3D" id="2.120.10.30">
    <property type="entry name" value="TolB, C-terminal domain"/>
    <property type="match status" value="1"/>
</dbReference>
<accession>A0A7C9BNX2</accession>
<feature type="domain" description="OmpA-like" evidence="5">
    <location>
        <begin position="677"/>
        <end position="799"/>
    </location>
</feature>
<dbReference type="SUPFAM" id="SSF103088">
    <property type="entry name" value="OmpA-like"/>
    <property type="match status" value="1"/>
</dbReference>
<comment type="caution">
    <text evidence="6">The sequence shown here is derived from an EMBL/GenBank/DDBJ whole genome shotgun (WGS) entry which is preliminary data.</text>
</comment>
<dbReference type="PRINTS" id="PR01021">
    <property type="entry name" value="OMPADOMAIN"/>
</dbReference>
<keyword evidence="2 4" id="KW-0472">Membrane</keyword>
<organism evidence="6 7">
    <name type="scientific">Salmonirosea aquatica</name>
    <dbReference type="NCBI Taxonomy" id="2654236"/>
    <lineage>
        <taxon>Bacteria</taxon>
        <taxon>Pseudomonadati</taxon>
        <taxon>Bacteroidota</taxon>
        <taxon>Cytophagia</taxon>
        <taxon>Cytophagales</taxon>
        <taxon>Spirosomataceae</taxon>
        <taxon>Salmonirosea</taxon>
    </lineage>
</organism>
<dbReference type="RefSeq" id="WP_152757591.1">
    <property type="nucleotide sequence ID" value="NZ_WHLY01000002.1"/>
</dbReference>
<name>A0A7C9BNX2_9BACT</name>
<dbReference type="Gene3D" id="1.25.40.10">
    <property type="entry name" value="Tetratricopeptide repeat domain"/>
    <property type="match status" value="1"/>
</dbReference>
<dbReference type="Gene3D" id="2.60.40.1120">
    <property type="entry name" value="Carboxypeptidase-like, regulatory domain"/>
    <property type="match status" value="2"/>
</dbReference>
<dbReference type="InterPro" id="IPR006664">
    <property type="entry name" value="OMP_bac"/>
</dbReference>
<dbReference type="CDD" id="cd07185">
    <property type="entry name" value="OmpA_C-like"/>
    <property type="match status" value="1"/>
</dbReference>
<keyword evidence="3" id="KW-0998">Cell outer membrane</keyword>
<dbReference type="Proteomes" id="UP000479293">
    <property type="component" value="Unassembled WGS sequence"/>
</dbReference>
<evidence type="ECO:0000313" key="6">
    <source>
        <dbReference type="EMBL" id="MPR32819.1"/>
    </source>
</evidence>
<dbReference type="PANTHER" id="PTHR30329:SF21">
    <property type="entry name" value="LIPOPROTEIN YIAD-RELATED"/>
    <property type="match status" value="1"/>
</dbReference>
<dbReference type="InterPro" id="IPR011659">
    <property type="entry name" value="WD40"/>
</dbReference>
<dbReference type="InterPro" id="IPR011990">
    <property type="entry name" value="TPR-like_helical_dom_sf"/>
</dbReference>
<dbReference type="Pfam" id="PF07676">
    <property type="entry name" value="PD40"/>
    <property type="match status" value="3"/>
</dbReference>
<dbReference type="InterPro" id="IPR008969">
    <property type="entry name" value="CarboxyPept-like_regulatory"/>
</dbReference>
<dbReference type="InterPro" id="IPR050330">
    <property type="entry name" value="Bact_OuterMem_StrucFunc"/>
</dbReference>